<evidence type="ECO:0000256" key="3">
    <source>
        <dbReference type="ARBA" id="ARBA00022552"/>
    </source>
</evidence>
<reference evidence="7 8" key="1">
    <citation type="journal article" date="2015" name="Sci. Rep.">
        <title>Genome of the facultative scuticociliatosis pathogen Pseudocohnilembus persalinus provides insight into its virulence through horizontal gene transfer.</title>
        <authorList>
            <person name="Xiong J."/>
            <person name="Wang G."/>
            <person name="Cheng J."/>
            <person name="Tian M."/>
            <person name="Pan X."/>
            <person name="Warren A."/>
            <person name="Jiang C."/>
            <person name="Yuan D."/>
            <person name="Miao W."/>
        </authorList>
    </citation>
    <scope>NUCLEOTIDE SEQUENCE [LARGE SCALE GENOMIC DNA]</scope>
    <source>
        <strain evidence="7">36N120E</strain>
    </source>
</reference>
<dbReference type="InParanoid" id="A0A0V0QK53"/>
<evidence type="ECO:0000256" key="1">
    <source>
        <dbReference type="ARBA" id="ARBA00004604"/>
    </source>
</evidence>
<dbReference type="GO" id="GO:0006364">
    <property type="term" value="P:rRNA processing"/>
    <property type="evidence" value="ECO:0007669"/>
    <property type="project" value="UniProtKB-UniRule"/>
</dbReference>
<dbReference type="GO" id="GO:0032040">
    <property type="term" value="C:small-subunit processome"/>
    <property type="evidence" value="ECO:0007669"/>
    <property type="project" value="UniProtKB-UniRule"/>
</dbReference>
<dbReference type="PANTHER" id="PTHR12838">
    <property type="entry name" value="U3 SMALL NUCLEOLAR RNA-ASSOCIATED PROTEIN 11"/>
    <property type="match status" value="1"/>
</dbReference>
<dbReference type="AlphaFoldDB" id="A0A0V0QK53"/>
<name>A0A0V0QK53_PSEPJ</name>
<evidence type="ECO:0000256" key="2">
    <source>
        <dbReference type="ARBA" id="ARBA00008105"/>
    </source>
</evidence>
<comment type="subunit">
    <text evidence="5">Component of the ribosomal small subunit (SSU) processome.</text>
</comment>
<dbReference type="OrthoDB" id="29058at2759"/>
<dbReference type="PIRSF" id="PIRSF015952">
    <property type="entry name" value="U3snoRNP11"/>
    <property type="match status" value="1"/>
</dbReference>
<keyword evidence="3 5" id="KW-0698">rRNA processing</keyword>
<proteinExistence type="inferred from homology"/>
<evidence type="ECO:0000256" key="6">
    <source>
        <dbReference type="SAM" id="MobiDB-lite"/>
    </source>
</evidence>
<evidence type="ECO:0000313" key="8">
    <source>
        <dbReference type="Proteomes" id="UP000054937"/>
    </source>
</evidence>
<protein>
    <recommendedName>
        <fullName evidence="5">U3 small nucleolar RNA-associated protein 11</fullName>
        <shortName evidence="5">U3 snoRNA-associated protein 11</shortName>
    </recommendedName>
</protein>
<dbReference type="PANTHER" id="PTHR12838:SF0">
    <property type="entry name" value="U3 SMALL NUCLEOLAR RNA-ASSOCIATED PROTEIN 11-RELATED"/>
    <property type="match status" value="1"/>
</dbReference>
<gene>
    <name evidence="7" type="ORF">PPERSA_11830</name>
</gene>
<comment type="function">
    <text evidence="5">Involved in nucleolar processing of pre-18S ribosomal RNA.</text>
</comment>
<dbReference type="InterPro" id="IPR007144">
    <property type="entry name" value="SSU_processome_Utp11"/>
</dbReference>
<evidence type="ECO:0000313" key="7">
    <source>
        <dbReference type="EMBL" id="KRX02490.1"/>
    </source>
</evidence>
<comment type="subcellular location">
    <subcellularLocation>
        <location evidence="1 5">Nucleus</location>
        <location evidence="1 5">Nucleolus</location>
    </subcellularLocation>
</comment>
<dbReference type="EMBL" id="LDAU01000154">
    <property type="protein sequence ID" value="KRX02490.1"/>
    <property type="molecule type" value="Genomic_DNA"/>
</dbReference>
<keyword evidence="4 5" id="KW-0539">Nucleus</keyword>
<comment type="similarity">
    <text evidence="2 5">Belongs to the UTP11 family.</text>
</comment>
<feature type="region of interest" description="Disordered" evidence="6">
    <location>
        <begin position="1"/>
        <end position="27"/>
    </location>
</feature>
<accession>A0A0V0QK53</accession>
<dbReference type="OMA" id="ERSQPKW"/>
<sequence>MSSTTFKNIAPKRKYRERAQLESRNGLGLLEKKKDYKQRAVHYHKKEDKMNKLRLKAALKNPDEYYHKMKKSRQTKDGNIQYIDEDSEDENFDVKEYKKILKTQSQNLVKLQKYKDQNKLNNLKAENQFINVGGQSQNTHIIFADNQQKFDNFNLAKHYDTIPELLNNKSNILKKSQLETQILDSDDEETIKQASQKSKANYKKLADTIENEKKMEKLMMKLDYQKNLLGKEKMKLKKYKTGNVHKFFNERKK</sequence>
<dbReference type="Pfam" id="PF03998">
    <property type="entry name" value="Utp11"/>
    <property type="match status" value="1"/>
</dbReference>
<keyword evidence="8" id="KW-1185">Reference proteome</keyword>
<evidence type="ECO:0000256" key="4">
    <source>
        <dbReference type="ARBA" id="ARBA00023242"/>
    </source>
</evidence>
<comment type="caution">
    <text evidence="7">The sequence shown here is derived from an EMBL/GenBank/DDBJ whole genome shotgun (WGS) entry which is preliminary data.</text>
</comment>
<evidence type="ECO:0000256" key="5">
    <source>
        <dbReference type="PIRNR" id="PIRNR015952"/>
    </source>
</evidence>
<organism evidence="7 8">
    <name type="scientific">Pseudocohnilembus persalinus</name>
    <name type="common">Ciliate</name>
    <dbReference type="NCBI Taxonomy" id="266149"/>
    <lineage>
        <taxon>Eukaryota</taxon>
        <taxon>Sar</taxon>
        <taxon>Alveolata</taxon>
        <taxon>Ciliophora</taxon>
        <taxon>Intramacronucleata</taxon>
        <taxon>Oligohymenophorea</taxon>
        <taxon>Scuticociliatia</taxon>
        <taxon>Philasterida</taxon>
        <taxon>Pseudocohnilembidae</taxon>
        <taxon>Pseudocohnilembus</taxon>
    </lineage>
</organism>
<dbReference type="Proteomes" id="UP000054937">
    <property type="component" value="Unassembled WGS sequence"/>
</dbReference>